<dbReference type="CDD" id="cd06261">
    <property type="entry name" value="TM_PBP2"/>
    <property type="match status" value="1"/>
</dbReference>
<feature type="transmembrane region" description="Helical" evidence="7">
    <location>
        <begin position="107"/>
        <end position="128"/>
    </location>
</feature>
<gene>
    <name evidence="9" type="ORF">H8L32_10845</name>
</gene>
<protein>
    <submittedName>
        <fullName evidence="9">ABC transporter permease</fullName>
    </submittedName>
</protein>
<comment type="subcellular location">
    <subcellularLocation>
        <location evidence="1 7">Cell membrane</location>
        <topology evidence="1 7">Multi-pass membrane protein</topology>
    </subcellularLocation>
</comment>
<comment type="caution">
    <text evidence="9">The sequence shown here is derived from an EMBL/GenBank/DDBJ whole genome shotgun (WGS) entry which is preliminary data.</text>
</comment>
<keyword evidence="2 7" id="KW-0813">Transport</keyword>
<evidence type="ECO:0000256" key="5">
    <source>
        <dbReference type="ARBA" id="ARBA00022989"/>
    </source>
</evidence>
<organism evidence="9 10">
    <name type="scientific">Undibacterium hunanense</name>
    <dbReference type="NCBI Taxonomy" id="2762292"/>
    <lineage>
        <taxon>Bacteria</taxon>
        <taxon>Pseudomonadati</taxon>
        <taxon>Pseudomonadota</taxon>
        <taxon>Betaproteobacteria</taxon>
        <taxon>Burkholderiales</taxon>
        <taxon>Oxalobacteraceae</taxon>
        <taxon>Undibacterium</taxon>
    </lineage>
</organism>
<evidence type="ECO:0000256" key="2">
    <source>
        <dbReference type="ARBA" id="ARBA00022448"/>
    </source>
</evidence>
<keyword evidence="6 7" id="KW-0472">Membrane</keyword>
<dbReference type="InterPro" id="IPR000515">
    <property type="entry name" value="MetI-like"/>
</dbReference>
<keyword evidence="10" id="KW-1185">Reference proteome</keyword>
<feature type="transmembrane region" description="Helical" evidence="7">
    <location>
        <begin position="140"/>
        <end position="160"/>
    </location>
</feature>
<evidence type="ECO:0000256" key="1">
    <source>
        <dbReference type="ARBA" id="ARBA00004651"/>
    </source>
</evidence>
<feature type="transmembrane region" description="Helical" evidence="7">
    <location>
        <begin position="231"/>
        <end position="249"/>
    </location>
</feature>
<dbReference type="Proteomes" id="UP000650424">
    <property type="component" value="Unassembled WGS sequence"/>
</dbReference>
<dbReference type="PANTHER" id="PTHR30151:SF38">
    <property type="entry name" value="ALIPHATIC SULFONATES TRANSPORT PERMEASE PROTEIN SSUC-RELATED"/>
    <property type="match status" value="1"/>
</dbReference>
<dbReference type="PROSITE" id="PS50928">
    <property type="entry name" value="ABC_TM1"/>
    <property type="match status" value="1"/>
</dbReference>
<feature type="domain" description="ABC transmembrane type-1" evidence="8">
    <location>
        <begin position="100"/>
        <end position="280"/>
    </location>
</feature>
<evidence type="ECO:0000313" key="9">
    <source>
        <dbReference type="EMBL" id="MBC3917973.1"/>
    </source>
</evidence>
<evidence type="ECO:0000256" key="4">
    <source>
        <dbReference type="ARBA" id="ARBA00022692"/>
    </source>
</evidence>
<evidence type="ECO:0000259" key="8">
    <source>
        <dbReference type="PROSITE" id="PS50928"/>
    </source>
</evidence>
<feature type="transmembrane region" description="Helical" evidence="7">
    <location>
        <begin position="261"/>
        <end position="280"/>
    </location>
</feature>
<keyword evidence="5 7" id="KW-1133">Transmembrane helix</keyword>
<dbReference type="InterPro" id="IPR035906">
    <property type="entry name" value="MetI-like_sf"/>
</dbReference>
<feature type="transmembrane region" description="Helical" evidence="7">
    <location>
        <begin position="206"/>
        <end position="225"/>
    </location>
</feature>
<reference evidence="9 10" key="1">
    <citation type="submission" date="2020-08" db="EMBL/GenBank/DDBJ databases">
        <title>Novel species isolated from subtropical streams in China.</title>
        <authorList>
            <person name="Lu H."/>
        </authorList>
    </citation>
    <scope>NUCLEOTIDE SEQUENCE [LARGE SCALE GENOMIC DNA]</scope>
    <source>
        <strain evidence="9 10">CY18W</strain>
    </source>
</reference>
<keyword evidence="4 7" id="KW-0812">Transmembrane</keyword>
<keyword evidence="3" id="KW-1003">Cell membrane</keyword>
<dbReference type="SUPFAM" id="SSF161098">
    <property type="entry name" value="MetI-like"/>
    <property type="match status" value="1"/>
</dbReference>
<proteinExistence type="inferred from homology"/>
<name>A0ABR6ZQ52_9BURK</name>
<dbReference type="Gene3D" id="1.10.3720.10">
    <property type="entry name" value="MetI-like"/>
    <property type="match status" value="1"/>
</dbReference>
<feature type="transmembrane region" description="Helical" evidence="7">
    <location>
        <begin position="166"/>
        <end position="185"/>
    </location>
</feature>
<comment type="similarity">
    <text evidence="7">Belongs to the binding-protein-dependent transport system permease family.</text>
</comment>
<dbReference type="Pfam" id="PF00528">
    <property type="entry name" value="BPD_transp_1"/>
    <property type="match status" value="1"/>
</dbReference>
<accession>A0ABR6ZQ52</accession>
<sequence>MSVSTHSYGAAPASVHDAAPVSKVSQNPQDSRASQVSRISIQRSILVSLFRRALSPLVLLALWELASRTGVLPERILAAPSQIFVTLGDLIVSGEMGANVLVSLQRVVTGLVVSLSLGTALALASGLSRQGEIAIDSTMQMARTLPFLGLVPLFILWFGIGEFTKIALIAFATTFPMYLTLYSGIRGIDAKLVEAARLFGLSYPQLIVHVILPGALPSFLIGLRYSLGVGWLSLVAVEQINATAGLGYLINNARDFMRTDVIVVCLLVYSLLGLATDLLVRTIEHYLLAWRPTFIKD</sequence>
<dbReference type="EMBL" id="JACOGF010000004">
    <property type="protein sequence ID" value="MBC3917973.1"/>
    <property type="molecule type" value="Genomic_DNA"/>
</dbReference>
<dbReference type="PANTHER" id="PTHR30151">
    <property type="entry name" value="ALKANE SULFONATE ABC TRANSPORTER-RELATED, MEMBRANE SUBUNIT"/>
    <property type="match status" value="1"/>
</dbReference>
<evidence type="ECO:0000313" key="10">
    <source>
        <dbReference type="Proteomes" id="UP000650424"/>
    </source>
</evidence>
<evidence type="ECO:0000256" key="6">
    <source>
        <dbReference type="ARBA" id="ARBA00023136"/>
    </source>
</evidence>
<evidence type="ECO:0000256" key="3">
    <source>
        <dbReference type="ARBA" id="ARBA00022475"/>
    </source>
</evidence>
<evidence type="ECO:0000256" key="7">
    <source>
        <dbReference type="RuleBase" id="RU363032"/>
    </source>
</evidence>